<sequence>MSDSRYTLQTTIDLKARITGSSSQRSEDCLISPRSMSLPSRCSDPNTPLVGHSRALAAPGPDVNSPFCYSHAVLIRQNCFRFSFYAADRDAAEDSCVFHRPRWSTSRTTCAMPEGYRVAGVSRESGVHAL</sequence>
<name>A0A8E2ARQ1_9APHY</name>
<reference evidence="1 2" key="1">
    <citation type="submission" date="2016-07" db="EMBL/GenBank/DDBJ databases">
        <title>Draft genome of the white-rot fungus Obba rivulosa 3A-2.</title>
        <authorList>
            <consortium name="DOE Joint Genome Institute"/>
            <person name="Miettinen O."/>
            <person name="Riley R."/>
            <person name="Acob R."/>
            <person name="Barry K."/>
            <person name="Cullen D."/>
            <person name="De Vries R."/>
            <person name="Hainaut M."/>
            <person name="Hatakka A."/>
            <person name="Henrissat B."/>
            <person name="Hilden K."/>
            <person name="Kuo R."/>
            <person name="Labutti K."/>
            <person name="Lipzen A."/>
            <person name="Makela M.R."/>
            <person name="Sandor L."/>
            <person name="Spatafora J.W."/>
            <person name="Grigoriev I.V."/>
            <person name="Hibbett D.S."/>
        </authorList>
    </citation>
    <scope>NUCLEOTIDE SEQUENCE [LARGE SCALE GENOMIC DNA]</scope>
    <source>
        <strain evidence="1 2">3A-2</strain>
    </source>
</reference>
<gene>
    <name evidence="1" type="ORF">OBBRIDRAFT_110929</name>
</gene>
<accession>A0A8E2ARQ1</accession>
<protein>
    <submittedName>
        <fullName evidence="1">Uncharacterized protein</fullName>
    </submittedName>
</protein>
<evidence type="ECO:0000313" key="1">
    <source>
        <dbReference type="EMBL" id="OCH88099.1"/>
    </source>
</evidence>
<proteinExistence type="predicted"/>
<dbReference type="EMBL" id="KV722462">
    <property type="protein sequence ID" value="OCH88099.1"/>
    <property type="molecule type" value="Genomic_DNA"/>
</dbReference>
<organism evidence="1 2">
    <name type="scientific">Obba rivulosa</name>
    <dbReference type="NCBI Taxonomy" id="1052685"/>
    <lineage>
        <taxon>Eukaryota</taxon>
        <taxon>Fungi</taxon>
        <taxon>Dikarya</taxon>
        <taxon>Basidiomycota</taxon>
        <taxon>Agaricomycotina</taxon>
        <taxon>Agaricomycetes</taxon>
        <taxon>Polyporales</taxon>
        <taxon>Gelatoporiaceae</taxon>
        <taxon>Obba</taxon>
    </lineage>
</organism>
<evidence type="ECO:0000313" key="2">
    <source>
        <dbReference type="Proteomes" id="UP000250043"/>
    </source>
</evidence>
<dbReference type="AlphaFoldDB" id="A0A8E2ARQ1"/>
<keyword evidence="2" id="KW-1185">Reference proteome</keyword>
<dbReference type="Proteomes" id="UP000250043">
    <property type="component" value="Unassembled WGS sequence"/>
</dbReference>